<keyword evidence="3" id="KW-1185">Reference proteome</keyword>
<evidence type="ECO:0000313" key="2">
    <source>
        <dbReference type="EMBL" id="MCP8898754.1"/>
    </source>
</evidence>
<evidence type="ECO:0000313" key="3">
    <source>
        <dbReference type="Proteomes" id="UP001139319"/>
    </source>
</evidence>
<comment type="caution">
    <text evidence="2">The sequence shown here is derived from an EMBL/GenBank/DDBJ whole genome shotgun (WGS) entry which is preliminary data.</text>
</comment>
<evidence type="ECO:0000256" key="1">
    <source>
        <dbReference type="SAM" id="MobiDB-lite"/>
    </source>
</evidence>
<feature type="compositionally biased region" description="Polar residues" evidence="1">
    <location>
        <begin position="41"/>
        <end position="59"/>
    </location>
</feature>
<reference evidence="2" key="1">
    <citation type="submission" date="2022-05" db="EMBL/GenBank/DDBJ databases">
        <authorList>
            <person name="Sun H.-N."/>
        </authorList>
    </citation>
    <scope>NUCLEOTIDE SEQUENCE</scope>
    <source>
        <strain evidence="2">HB14</strain>
    </source>
</reference>
<name>A0A9X2KSZ6_9GAMM</name>
<dbReference type="AlphaFoldDB" id="A0A9X2KSZ6"/>
<dbReference type="Proteomes" id="UP001139319">
    <property type="component" value="Unassembled WGS sequence"/>
</dbReference>
<proteinExistence type="predicted"/>
<organism evidence="2 3">
    <name type="scientific">Gilvimarinus xylanilyticus</name>
    <dbReference type="NCBI Taxonomy" id="2944139"/>
    <lineage>
        <taxon>Bacteria</taxon>
        <taxon>Pseudomonadati</taxon>
        <taxon>Pseudomonadota</taxon>
        <taxon>Gammaproteobacteria</taxon>
        <taxon>Cellvibrionales</taxon>
        <taxon>Cellvibrionaceae</taxon>
        <taxon>Gilvimarinus</taxon>
    </lineage>
</organism>
<feature type="region of interest" description="Disordered" evidence="1">
    <location>
        <begin position="36"/>
        <end position="72"/>
    </location>
</feature>
<accession>A0A9X2KSZ6</accession>
<dbReference type="EMBL" id="JAMFTH010000001">
    <property type="protein sequence ID" value="MCP8898754.1"/>
    <property type="molecule type" value="Genomic_DNA"/>
</dbReference>
<protein>
    <submittedName>
        <fullName evidence="2">Uncharacterized protein</fullName>
    </submittedName>
</protein>
<gene>
    <name evidence="2" type="ORF">M6D89_05510</name>
</gene>
<dbReference type="RefSeq" id="WP_253967023.1">
    <property type="nucleotide sequence ID" value="NZ_JAMFTH010000001.1"/>
</dbReference>
<sequence>MDRESEKTKTQLLSELESIQGLLLDDIPLLNEVIERVPETDNPSPWQGTDNEQNQTPPQESKPFTAKARGENPFLPQHIRERLKGYQGQESTAAAEANTHPRQQDLIDELVRSVMPQLEAELRLKLAALSHDSLQQLLHESD</sequence>
<reference evidence="2" key="2">
    <citation type="submission" date="2023-01" db="EMBL/GenBank/DDBJ databases">
        <title>Gilvimarinus xylanilyticus HB14 isolated from Caulerpa lentillifera aquaculture base in Hainan, China.</title>
        <authorList>
            <person name="Zhang Y.-J."/>
        </authorList>
    </citation>
    <scope>NUCLEOTIDE SEQUENCE</scope>
    <source>
        <strain evidence="2">HB14</strain>
    </source>
</reference>